<dbReference type="OrthoDB" id="9808398at2"/>
<keyword evidence="1 3" id="KW-0474">Menaquinone biosynthesis</keyword>
<evidence type="ECO:0000256" key="1">
    <source>
        <dbReference type="ARBA" id="ARBA00022428"/>
    </source>
</evidence>
<feature type="domain" description="AB hydrolase-1" evidence="4">
    <location>
        <begin position="19"/>
        <end position="255"/>
    </location>
</feature>
<dbReference type="AlphaFoldDB" id="A0A366Y542"/>
<reference evidence="5 6" key="1">
    <citation type="submission" date="2018-07" db="EMBL/GenBank/DDBJ databases">
        <title>Lottiidibacillus patelloidae gen. nov., sp. nov., isolated from the intestinal tract of a marine limpet and the reclassification of B. taeanensis BH030017T, B. algicola KMM 3737T and B. hwajinpoensis SW-72T as genus Lottiidibacillus.</title>
        <authorList>
            <person name="Liu R."/>
            <person name="Huang Z."/>
        </authorList>
    </citation>
    <scope>NUCLEOTIDE SEQUENCE [LARGE SCALE GENOMIC DNA]</scope>
    <source>
        <strain evidence="5 6">BH030017</strain>
    </source>
</reference>
<dbReference type="UniPathway" id="UPA01057">
    <property type="reaction ID" value="UER00900"/>
</dbReference>
<keyword evidence="6" id="KW-1185">Reference proteome</keyword>
<dbReference type="UniPathway" id="UPA00079"/>
<dbReference type="PRINTS" id="PR00111">
    <property type="entry name" value="ABHYDROLASE"/>
</dbReference>
<dbReference type="InterPro" id="IPR000639">
    <property type="entry name" value="Epox_hydrolase-like"/>
</dbReference>
<dbReference type="NCBIfam" id="TIGR03695">
    <property type="entry name" value="menH_SHCHC"/>
    <property type="match status" value="1"/>
</dbReference>
<dbReference type="EMBL" id="QOCW01000001">
    <property type="protein sequence ID" value="RBW71331.1"/>
    <property type="molecule type" value="Genomic_DNA"/>
</dbReference>
<name>A0A366Y542_9BACI</name>
<dbReference type="PANTHER" id="PTHR42916">
    <property type="entry name" value="2-SUCCINYL-5-ENOLPYRUVYL-6-HYDROXY-3-CYCLOHEXENE-1-CARBOXYLATE SYNTHASE"/>
    <property type="match status" value="1"/>
</dbReference>
<comment type="function">
    <text evidence="3">Catalyzes a proton abstraction reaction that results in 2,5-elimination of pyruvate from 2-succinyl-5-enolpyruvyl-6-hydroxy-3-cyclohexene-1-carboxylate (SEPHCHC) and the formation of 2-succinyl-6-hydroxy-2,4-cyclohexadiene-1-carboxylate (SHCHC).</text>
</comment>
<comment type="catalytic activity">
    <reaction evidence="3">
        <text>5-enolpyruvoyl-6-hydroxy-2-succinyl-cyclohex-3-ene-1-carboxylate = (1R,6R)-6-hydroxy-2-succinyl-cyclohexa-2,4-diene-1-carboxylate + pyruvate</text>
        <dbReference type="Rhea" id="RHEA:25597"/>
        <dbReference type="ChEBI" id="CHEBI:15361"/>
        <dbReference type="ChEBI" id="CHEBI:58689"/>
        <dbReference type="ChEBI" id="CHEBI:58818"/>
        <dbReference type="EC" id="4.2.99.20"/>
    </reaction>
</comment>
<sequence length="270" mass="30275">MIVTLNDVSYYVEIEGEGPPLLLLHGFTGSLQTWAPFLPMLTKKHKVITIDIIGHGLSQSPENAARYTMENVSADLLSLLNQLEIEKINIVGYSMGGRLALYFAHKYPERVNKLILESSSPGLETKEEQETRVKQDETLANFIKENGIKAFVEKWENIPLFNTQKALPDKVQDKLRKERLNNNIVGLANSLQGMGTGIQPSLWDKLSSLEIPILLVVGEKDEKFCVIAEKMKNLLQNAQIKKISQAGHAIHLESPQTFVTIIVDYLHTVS</sequence>
<dbReference type="InterPro" id="IPR000073">
    <property type="entry name" value="AB_hydrolase_1"/>
</dbReference>
<dbReference type="InterPro" id="IPR022485">
    <property type="entry name" value="SHCHC_synthase_MenH"/>
</dbReference>
<dbReference type="EC" id="4.2.99.20" evidence="3"/>
<accession>A0A366Y542</accession>
<comment type="pathway">
    <text evidence="3">Quinol/quinone metabolism; menaquinone biosynthesis.</text>
</comment>
<dbReference type="Proteomes" id="UP000253314">
    <property type="component" value="Unassembled WGS sequence"/>
</dbReference>
<dbReference type="GO" id="GO:0070205">
    <property type="term" value="F:2-succinyl-6-hydroxy-2,4-cyclohexadiene-1-carboxylate synthase activity"/>
    <property type="evidence" value="ECO:0007669"/>
    <property type="project" value="UniProtKB-UniRule"/>
</dbReference>
<comment type="pathway">
    <text evidence="3">Quinol/quinone metabolism; 1,4-dihydroxy-2-naphthoate biosynthesis; 1,4-dihydroxy-2-naphthoate from chorismate: step 3/7.</text>
</comment>
<dbReference type="PRINTS" id="PR00412">
    <property type="entry name" value="EPOXHYDRLASE"/>
</dbReference>
<comment type="similarity">
    <text evidence="3">Belongs to the AB hydrolase superfamily. MenH family.</text>
</comment>
<organism evidence="5 6">
    <name type="scientific">Bacillus taeanensis</name>
    <dbReference type="NCBI Taxonomy" id="273032"/>
    <lineage>
        <taxon>Bacteria</taxon>
        <taxon>Bacillati</taxon>
        <taxon>Bacillota</taxon>
        <taxon>Bacilli</taxon>
        <taxon>Bacillales</taxon>
        <taxon>Bacillaceae</taxon>
        <taxon>Bacillus</taxon>
    </lineage>
</organism>
<gene>
    <name evidence="3 5" type="primary">menH</name>
    <name evidence="5" type="ORF">DS031_00845</name>
</gene>
<dbReference type="PANTHER" id="PTHR42916:SF1">
    <property type="entry name" value="PROTEIN PHYLLO, CHLOROPLASTIC"/>
    <property type="match status" value="1"/>
</dbReference>
<dbReference type="GO" id="GO:0009234">
    <property type="term" value="P:menaquinone biosynthetic process"/>
    <property type="evidence" value="ECO:0007669"/>
    <property type="project" value="UniProtKB-UniRule"/>
</dbReference>
<keyword evidence="2 3" id="KW-0456">Lyase</keyword>
<dbReference type="Pfam" id="PF00561">
    <property type="entry name" value="Abhydrolase_1"/>
    <property type="match status" value="1"/>
</dbReference>
<protein>
    <recommendedName>
        <fullName evidence="3">Putative 2-succinyl-6-hydroxy-2,4-cyclohexadiene-1-carboxylate synthase</fullName>
        <shortName evidence="3">SHCHC synthase</shortName>
        <ecNumber evidence="3">4.2.99.20</ecNumber>
    </recommendedName>
</protein>
<dbReference type="SUPFAM" id="SSF53474">
    <property type="entry name" value="alpha/beta-Hydrolases"/>
    <property type="match status" value="1"/>
</dbReference>
<dbReference type="InterPro" id="IPR029058">
    <property type="entry name" value="AB_hydrolase_fold"/>
</dbReference>
<comment type="subunit">
    <text evidence="3">Monomer.</text>
</comment>
<evidence type="ECO:0000313" key="5">
    <source>
        <dbReference type="EMBL" id="RBW71331.1"/>
    </source>
</evidence>
<dbReference type="RefSeq" id="WP_113804036.1">
    <property type="nucleotide sequence ID" value="NZ_QOCW01000001.1"/>
</dbReference>
<dbReference type="Gene3D" id="3.40.50.1820">
    <property type="entry name" value="alpha/beta hydrolase"/>
    <property type="match status" value="1"/>
</dbReference>
<comment type="caution">
    <text evidence="5">The sequence shown here is derived from an EMBL/GenBank/DDBJ whole genome shotgun (WGS) entry which is preliminary data.</text>
</comment>
<dbReference type="HAMAP" id="MF_01660">
    <property type="entry name" value="MenH"/>
    <property type="match status" value="1"/>
</dbReference>
<evidence type="ECO:0000256" key="3">
    <source>
        <dbReference type="HAMAP-Rule" id="MF_01660"/>
    </source>
</evidence>
<proteinExistence type="inferred from homology"/>
<evidence type="ECO:0000313" key="6">
    <source>
        <dbReference type="Proteomes" id="UP000253314"/>
    </source>
</evidence>
<evidence type="ECO:0000259" key="4">
    <source>
        <dbReference type="Pfam" id="PF00561"/>
    </source>
</evidence>
<evidence type="ECO:0000256" key="2">
    <source>
        <dbReference type="ARBA" id="ARBA00023239"/>
    </source>
</evidence>